<feature type="transmembrane region" description="Helical" evidence="6">
    <location>
        <begin position="52"/>
        <end position="72"/>
    </location>
</feature>
<dbReference type="PIRSF" id="PIRSF005859">
    <property type="entry name" value="PBR"/>
    <property type="match status" value="1"/>
</dbReference>
<dbReference type="GO" id="GO:0016020">
    <property type="term" value="C:membrane"/>
    <property type="evidence" value="ECO:0007669"/>
    <property type="project" value="UniProtKB-SubCell"/>
</dbReference>
<dbReference type="InterPro" id="IPR004307">
    <property type="entry name" value="TspO_MBR"/>
</dbReference>
<comment type="subcellular location">
    <subcellularLocation>
        <location evidence="1">Membrane</location>
        <topology evidence="1">Multi-pass membrane protein</topology>
    </subcellularLocation>
</comment>
<dbReference type="PANTHER" id="PTHR10057:SF0">
    <property type="entry name" value="TRANSLOCATOR PROTEIN"/>
    <property type="match status" value="1"/>
</dbReference>
<protein>
    <recommendedName>
        <fullName evidence="9">TspO protein</fullName>
    </recommendedName>
</protein>
<dbReference type="PANTHER" id="PTHR10057">
    <property type="entry name" value="PERIPHERAL-TYPE BENZODIAZEPINE RECEPTOR"/>
    <property type="match status" value="1"/>
</dbReference>
<feature type="transmembrane region" description="Helical" evidence="6">
    <location>
        <begin position="108"/>
        <end position="128"/>
    </location>
</feature>
<dbReference type="InterPro" id="IPR038330">
    <property type="entry name" value="TspO/MBR-related_sf"/>
</dbReference>
<evidence type="ECO:0000313" key="7">
    <source>
        <dbReference type="EMBL" id="OHA34240.1"/>
    </source>
</evidence>
<name>A0A1G2NDV4_9BACT</name>
<reference evidence="7 8" key="1">
    <citation type="journal article" date="2016" name="Nat. Commun.">
        <title>Thousands of microbial genomes shed light on interconnected biogeochemical processes in an aquifer system.</title>
        <authorList>
            <person name="Anantharaman K."/>
            <person name="Brown C.T."/>
            <person name="Hug L.A."/>
            <person name="Sharon I."/>
            <person name="Castelle C.J."/>
            <person name="Probst A.J."/>
            <person name="Thomas B.C."/>
            <person name="Singh A."/>
            <person name="Wilkins M.J."/>
            <person name="Karaoz U."/>
            <person name="Brodie E.L."/>
            <person name="Williams K.H."/>
            <person name="Hubbard S.S."/>
            <person name="Banfield J.F."/>
        </authorList>
    </citation>
    <scope>NUCLEOTIDE SEQUENCE [LARGE SCALE GENOMIC DNA]</scope>
</reference>
<evidence type="ECO:0000256" key="3">
    <source>
        <dbReference type="ARBA" id="ARBA00022692"/>
    </source>
</evidence>
<evidence type="ECO:0008006" key="9">
    <source>
        <dbReference type="Google" id="ProtNLM"/>
    </source>
</evidence>
<dbReference type="AlphaFoldDB" id="A0A1G2NDV4"/>
<evidence type="ECO:0000256" key="2">
    <source>
        <dbReference type="ARBA" id="ARBA00007524"/>
    </source>
</evidence>
<dbReference type="FunFam" id="1.20.1260.100:FF:000001">
    <property type="entry name" value="translocator protein 2"/>
    <property type="match status" value="1"/>
</dbReference>
<organism evidence="7 8">
    <name type="scientific">Candidatus Taylorbacteria bacterium RIFCSPLOWO2_01_FULL_45_15b</name>
    <dbReference type="NCBI Taxonomy" id="1802319"/>
    <lineage>
        <taxon>Bacteria</taxon>
        <taxon>Candidatus Tayloriibacteriota</taxon>
    </lineage>
</organism>
<evidence type="ECO:0000256" key="1">
    <source>
        <dbReference type="ARBA" id="ARBA00004141"/>
    </source>
</evidence>
<feature type="transmembrane region" description="Helical" evidence="6">
    <location>
        <begin position="135"/>
        <end position="158"/>
    </location>
</feature>
<evidence type="ECO:0000256" key="6">
    <source>
        <dbReference type="SAM" id="Phobius"/>
    </source>
</evidence>
<dbReference type="Proteomes" id="UP000176221">
    <property type="component" value="Unassembled WGS sequence"/>
</dbReference>
<evidence type="ECO:0000256" key="4">
    <source>
        <dbReference type="ARBA" id="ARBA00022989"/>
    </source>
</evidence>
<dbReference type="Pfam" id="PF03073">
    <property type="entry name" value="TspO_MBR"/>
    <property type="match status" value="1"/>
</dbReference>
<accession>A0A1G2NDV4</accession>
<feature type="transmembrane region" description="Helical" evidence="6">
    <location>
        <begin position="84"/>
        <end position="102"/>
    </location>
</feature>
<keyword evidence="5 6" id="KW-0472">Membrane</keyword>
<evidence type="ECO:0000256" key="5">
    <source>
        <dbReference type="ARBA" id="ARBA00023136"/>
    </source>
</evidence>
<sequence>MIRHIKVSHLGILVAAVFVASMSSFFVLQGILSDWYRALLVPLYMPSGFTSSVVWMVLFILITVAGILSWHAPIDKKARDRVRFLFIAIAFLNFYWSFLFFVTTNIGLAAFDAIVLFFVSLALMLKLYRWRKTVAYLLLPAVVWLAFAAYLNLVIWAVNRV</sequence>
<feature type="transmembrane region" description="Helical" evidence="6">
    <location>
        <begin position="12"/>
        <end position="32"/>
    </location>
</feature>
<dbReference type="Gene3D" id="1.20.1260.100">
    <property type="entry name" value="TspO/MBR protein"/>
    <property type="match status" value="1"/>
</dbReference>
<keyword evidence="3 6" id="KW-0812">Transmembrane</keyword>
<dbReference type="GO" id="GO:0033013">
    <property type="term" value="P:tetrapyrrole metabolic process"/>
    <property type="evidence" value="ECO:0007669"/>
    <property type="project" value="UniProtKB-ARBA"/>
</dbReference>
<dbReference type="EMBL" id="MHRX01000013">
    <property type="protein sequence ID" value="OHA34240.1"/>
    <property type="molecule type" value="Genomic_DNA"/>
</dbReference>
<keyword evidence="4 6" id="KW-1133">Transmembrane helix</keyword>
<dbReference type="STRING" id="1802319.A2928_03170"/>
<evidence type="ECO:0000313" key="8">
    <source>
        <dbReference type="Proteomes" id="UP000176221"/>
    </source>
</evidence>
<comment type="caution">
    <text evidence="7">The sequence shown here is derived from an EMBL/GenBank/DDBJ whole genome shotgun (WGS) entry which is preliminary data.</text>
</comment>
<comment type="similarity">
    <text evidence="2">Belongs to the TspO/BZRP family.</text>
</comment>
<dbReference type="CDD" id="cd15904">
    <property type="entry name" value="TSPO_MBR"/>
    <property type="match status" value="1"/>
</dbReference>
<proteinExistence type="inferred from homology"/>
<gene>
    <name evidence="7" type="ORF">A2928_03170</name>
</gene>